<dbReference type="EMBL" id="CP056775">
    <property type="protein sequence ID" value="QRR03642.1"/>
    <property type="molecule type" value="Genomic_DNA"/>
</dbReference>
<proteinExistence type="predicted"/>
<accession>A0ABX7IE01</accession>
<keyword evidence="2" id="KW-1185">Reference proteome</keyword>
<dbReference type="Proteomes" id="UP000612680">
    <property type="component" value="Chromosome"/>
</dbReference>
<reference evidence="1 2" key="1">
    <citation type="submission" date="2020-06" db="EMBL/GenBank/DDBJ databases">
        <title>Dyadobacter sandarakinus sp. nov., isolated from the soil of the Arctic Yellow River Station.</title>
        <authorList>
            <person name="Zhang Y."/>
            <person name="Peng F."/>
        </authorList>
    </citation>
    <scope>NUCLEOTIDE SEQUENCE [LARGE SCALE GENOMIC DNA]</scope>
    <source>
        <strain evidence="1 2">Q3-56</strain>
    </source>
</reference>
<evidence type="ECO:0000313" key="2">
    <source>
        <dbReference type="Proteomes" id="UP000612680"/>
    </source>
</evidence>
<protein>
    <recommendedName>
        <fullName evidence="3">Outer membrane protein beta-barrel domain-containing protein</fullName>
    </recommendedName>
</protein>
<name>A0ABX7IE01_9BACT</name>
<evidence type="ECO:0008006" key="3">
    <source>
        <dbReference type="Google" id="ProtNLM"/>
    </source>
</evidence>
<organism evidence="1 2">
    <name type="scientific">Dyadobacter sandarakinus</name>
    <dbReference type="NCBI Taxonomy" id="2747268"/>
    <lineage>
        <taxon>Bacteria</taxon>
        <taxon>Pseudomonadati</taxon>
        <taxon>Bacteroidota</taxon>
        <taxon>Cytophagia</taxon>
        <taxon>Cytophagales</taxon>
        <taxon>Spirosomataceae</taxon>
        <taxon>Dyadobacter</taxon>
    </lineage>
</organism>
<dbReference type="RefSeq" id="WP_204659825.1">
    <property type="nucleotide sequence ID" value="NZ_CP056775.1"/>
</dbReference>
<sequence length="250" mass="28929">MRNLMKVVGCSFFALLCAAQTIRGQPAKALKDSVRGKPVKAYIDQEVERHRWEINANLGVFLKILSAESGNHPYLVKRNVGTGKKTRAWRFFASPVYERRRDFLAHDTISTFVVPGNTRKFAPVIMIGHEWQRVRGRTAFYIGIDGEVQLQWGSNTTVTISQVDNQSEPVVSDPTINRYWSRSFALVPLAGWKFFINHRFAVSVEANPQFIFNTNMNREYSQNTLIWEDRVRWLYSMTASRHFLNLSYNF</sequence>
<evidence type="ECO:0000313" key="1">
    <source>
        <dbReference type="EMBL" id="QRR03642.1"/>
    </source>
</evidence>
<gene>
    <name evidence="1" type="ORF">HWI92_23360</name>
</gene>